<feature type="domain" description="N-acetyltransferase" evidence="2">
    <location>
        <begin position="14"/>
        <end position="111"/>
    </location>
</feature>
<dbReference type="CDD" id="cd04301">
    <property type="entry name" value="NAT_SF"/>
    <property type="match status" value="1"/>
</dbReference>
<evidence type="ECO:0000313" key="3">
    <source>
        <dbReference type="EMBL" id="GGH38263.1"/>
    </source>
</evidence>
<dbReference type="Proteomes" id="UP000657592">
    <property type="component" value="Unassembled WGS sequence"/>
</dbReference>
<protein>
    <recommendedName>
        <fullName evidence="2">N-acetyltransferase domain-containing protein</fullName>
    </recommendedName>
</protein>
<evidence type="ECO:0000313" key="4">
    <source>
        <dbReference type="Proteomes" id="UP000657592"/>
    </source>
</evidence>
<accession>A0A917IDS8</accession>
<dbReference type="EMBL" id="BMJY01000002">
    <property type="protein sequence ID" value="GGH38263.1"/>
    <property type="molecule type" value="Genomic_DNA"/>
</dbReference>
<keyword evidence="4" id="KW-1185">Reference proteome</keyword>
<feature type="region of interest" description="Disordered" evidence="1">
    <location>
        <begin position="1"/>
        <end position="38"/>
    </location>
</feature>
<name>A0A917IDS8_9MICO</name>
<dbReference type="InterPro" id="IPR031165">
    <property type="entry name" value="GNAT_YJDJ"/>
</dbReference>
<dbReference type="PANTHER" id="PTHR31435">
    <property type="entry name" value="PROTEIN NATD1"/>
    <property type="match status" value="1"/>
</dbReference>
<proteinExistence type="predicted"/>
<evidence type="ECO:0000259" key="2">
    <source>
        <dbReference type="PROSITE" id="PS51729"/>
    </source>
</evidence>
<evidence type="ECO:0000256" key="1">
    <source>
        <dbReference type="SAM" id="MobiDB-lite"/>
    </source>
</evidence>
<dbReference type="AlphaFoldDB" id="A0A917IDS8"/>
<sequence>MTDPEATTPHVRITENPEHSRFEAHLAGDSAEPEGSADGELVGVLAYSDDEDTRTLLHTVVGEEHSGHGIGGELVARAFAEARERGRRLVPVCTFVQAWLERHPDQRDLVA</sequence>
<dbReference type="PANTHER" id="PTHR31435:SF10">
    <property type="entry name" value="BSR4717 PROTEIN"/>
    <property type="match status" value="1"/>
</dbReference>
<gene>
    <name evidence="3" type="ORF">GCM10010921_08730</name>
</gene>
<feature type="compositionally biased region" description="Basic and acidic residues" evidence="1">
    <location>
        <begin position="12"/>
        <end position="26"/>
    </location>
</feature>
<dbReference type="RefSeq" id="WP_188755018.1">
    <property type="nucleotide sequence ID" value="NZ_BMJY01000002.1"/>
</dbReference>
<dbReference type="Gene3D" id="3.40.630.30">
    <property type="match status" value="1"/>
</dbReference>
<dbReference type="InterPro" id="IPR045057">
    <property type="entry name" value="Gcn5-rel_NAT"/>
</dbReference>
<reference evidence="3" key="1">
    <citation type="journal article" date="2014" name="Int. J. Syst. Evol. Microbiol.">
        <title>Complete genome sequence of Corynebacterium casei LMG S-19264T (=DSM 44701T), isolated from a smear-ripened cheese.</title>
        <authorList>
            <consortium name="US DOE Joint Genome Institute (JGI-PGF)"/>
            <person name="Walter F."/>
            <person name="Albersmeier A."/>
            <person name="Kalinowski J."/>
            <person name="Ruckert C."/>
        </authorList>
    </citation>
    <scope>NUCLEOTIDE SEQUENCE</scope>
    <source>
        <strain evidence="3">CGMCC 1.15794</strain>
    </source>
</reference>
<dbReference type="InterPro" id="IPR016181">
    <property type="entry name" value="Acyl_CoA_acyltransferase"/>
</dbReference>
<dbReference type="SUPFAM" id="SSF55729">
    <property type="entry name" value="Acyl-CoA N-acyltransferases (Nat)"/>
    <property type="match status" value="1"/>
</dbReference>
<comment type="caution">
    <text evidence="3">The sequence shown here is derived from an EMBL/GenBank/DDBJ whole genome shotgun (WGS) entry which is preliminary data.</text>
</comment>
<organism evidence="3 4">
    <name type="scientific">Microbacterium album</name>
    <dbReference type="NCBI Taxonomy" id="2053191"/>
    <lineage>
        <taxon>Bacteria</taxon>
        <taxon>Bacillati</taxon>
        <taxon>Actinomycetota</taxon>
        <taxon>Actinomycetes</taxon>
        <taxon>Micrococcales</taxon>
        <taxon>Microbacteriaceae</taxon>
        <taxon>Microbacterium</taxon>
    </lineage>
</organism>
<dbReference type="PROSITE" id="PS51729">
    <property type="entry name" value="GNAT_YJDJ"/>
    <property type="match status" value="1"/>
</dbReference>
<dbReference type="Pfam" id="PF14542">
    <property type="entry name" value="Acetyltransf_CG"/>
    <property type="match status" value="1"/>
</dbReference>
<reference evidence="3" key="2">
    <citation type="submission" date="2020-09" db="EMBL/GenBank/DDBJ databases">
        <authorList>
            <person name="Sun Q."/>
            <person name="Zhou Y."/>
        </authorList>
    </citation>
    <scope>NUCLEOTIDE SEQUENCE</scope>
    <source>
        <strain evidence="3">CGMCC 1.15794</strain>
    </source>
</reference>